<feature type="non-terminal residue" evidence="1">
    <location>
        <position position="1"/>
    </location>
</feature>
<keyword evidence="2" id="KW-1185">Reference proteome</keyword>
<name>A0ACB8X0D2_9TELE</name>
<evidence type="ECO:0000313" key="1">
    <source>
        <dbReference type="EMBL" id="KAI3373532.1"/>
    </source>
</evidence>
<accession>A0ACB8X0D2</accession>
<organism evidence="1 2">
    <name type="scientific">Scortum barcoo</name>
    <name type="common">barcoo grunter</name>
    <dbReference type="NCBI Taxonomy" id="214431"/>
    <lineage>
        <taxon>Eukaryota</taxon>
        <taxon>Metazoa</taxon>
        <taxon>Chordata</taxon>
        <taxon>Craniata</taxon>
        <taxon>Vertebrata</taxon>
        <taxon>Euteleostomi</taxon>
        <taxon>Actinopterygii</taxon>
        <taxon>Neopterygii</taxon>
        <taxon>Teleostei</taxon>
        <taxon>Neoteleostei</taxon>
        <taxon>Acanthomorphata</taxon>
        <taxon>Eupercaria</taxon>
        <taxon>Centrarchiformes</taxon>
        <taxon>Terapontoidei</taxon>
        <taxon>Terapontidae</taxon>
        <taxon>Scortum</taxon>
    </lineage>
</organism>
<proteinExistence type="predicted"/>
<protein>
    <submittedName>
        <fullName evidence="1">Uncharacterized protein</fullName>
    </submittedName>
</protein>
<gene>
    <name evidence="1" type="ORF">L3Q82_022124</name>
</gene>
<dbReference type="EMBL" id="CM041534">
    <property type="protein sequence ID" value="KAI3373532.1"/>
    <property type="molecule type" value="Genomic_DNA"/>
</dbReference>
<evidence type="ECO:0000313" key="2">
    <source>
        <dbReference type="Proteomes" id="UP000831701"/>
    </source>
</evidence>
<comment type="caution">
    <text evidence="1">The sequence shown here is derived from an EMBL/GenBank/DDBJ whole genome shotgun (WGS) entry which is preliminary data.</text>
</comment>
<reference evidence="1" key="1">
    <citation type="submission" date="2022-04" db="EMBL/GenBank/DDBJ databases">
        <title>Jade perch genome.</title>
        <authorList>
            <person name="Chao B."/>
        </authorList>
    </citation>
    <scope>NUCLEOTIDE SEQUENCE</scope>
    <source>
        <strain evidence="1">CB-2022</strain>
    </source>
</reference>
<sequence>QANEALHHQHQVAQNSLLPLLNAGAEQVDQKPVLPIHIDQKPPSSAADLLKDHVASGGGGRPPVPVIKKEHKGKTPFVCGYCNKAFRDSYHLRRHESSHTGIKMVSRPKKTAQTAPTMVPMISTMPRENNGNPSYISTVAGILSTATTSVSSGTSIMTSAMGNVPQQNVPKKPAKPVKKNHGCEMCGKAFRDVYHLNRHKLSHSDEKPFECPICQQRFKRKDRMTYHVRSHDGGVHKPYVCSVCGKGFSRPDHLSCHVKHVHSSERPFKCQVTACTSAFATKDRLRSHMIRHEGKVTCSICGKMLSAAYITSHLKTHGQTNFTSCNKGNEVCNSASATPVTASAPITTAMNRGHSNNPVTIAAQMNISTNTVNITSPISLQHPVTITGPVNIASVNIPATAPMNIAHPVAITTPMPMNMAGPLNIAMRPVDSMSFLSQVLPSSPPCLQGLRTKCAASNDLTQQEIRTLEVKLMKYICKQLQCKQKVPETERPEALDSYPHLRDWLRTINLRPELIELLSAHCLGVAPLQAVEAKLSLDALLQMTGAQVRDTMRRLGSSTEECARLSAALSCLKSATESGGELREDGSPWLSEPTRRDSGSLLTADQLTGLGTLRPHSPSPLARPSAIQSTPSTPCATFPHPRSGSVSAAPTPDALASHAYGESPLTDPFPMSVARAARLHGHSSTPPITPPSKRRHRLKPPCTPPPPSRKVLHLLPNITLTRSKSHESQLGNRIEDPPTNKCVKKNKLLQNMQVNGNGCEDSPSRYPAVSARTPGVTSAATPASYTLPGTPTLLEEHSTIKNNVAVHRNSPQAVRRDIGLPVTHRFSTKSWLSQTCQVCQKNMMFGVKCKHCRLKCHNKCTKEAPSCRISFLPIAKIRRTESVPSDINNPVDRPPEAPQFGTLPKAITKKDHPPVLNQLDSSSNPSSTTSSTPSSPAPFQQSNPPSATPPPNPSPKGHRDSRFNFPDVSSPAHFHPDVLQDTVSEVEQSADEVHAELAEDEDEEEGEEEIEVEDEDPEAEEDNEEEEEENEYEGEDEDDGEDIRMNVGSDGECDELDDLPSSRGNQWKGPISRKASQTSVYLQEWDIPFEQLDLGELIGKGRWGKVHKGRWHGEVAIRLLEIDGNNQDHLKLFKKEVMNYRQTRHENVVLFMGACMAPPHLAIITSFCKGRTLYSVVRDTKNTLDINKTRQIAQEIVKGMGYLHAKGIVHKDLKSKNVFHDTNKVVITDFGLFGISGVVQEGRRENKLKLPHGWICYLAPEIVRRMSPGNNEDRLPFSTAADVYAFGTIWYELQARDWPITNQPVEATIWQVGSGEGIKKVLAEISLGKEVTSSERQAHSLPGALTQSGFVVSGDPVCLLGLRPEGEADFHPADRHAGEAAQTQPQAVPPRTLLEVCRVDTNMNGLLLLYCILGAIETASSDSQSTTDQTSQPPTTTIITTTSPSTNTSSSTAASTTTPNTITTSTPNTITTSTIASTTTASTTTIHPLSMFYKKECLLISFVSAGLILACIILLVSTLVLLCKVYQLNRCIKALSSNADLISKTEYRLGTANRDKDKSEVTEVKETSMLMADVSQAQEEMANGTTKEEGGTVKEDGQVGEENKKKEEGDAAKSEDVSATPATVAEAAPTSKPQEAAADDESSKAVAASSSEGTEETKDVV</sequence>
<dbReference type="Proteomes" id="UP000831701">
    <property type="component" value="Chromosome 4"/>
</dbReference>